<gene>
    <name evidence="3" type="ORF">Tco025E_00882</name>
</gene>
<evidence type="ECO:0000256" key="2">
    <source>
        <dbReference type="SAM" id="Phobius"/>
    </source>
</evidence>
<reference evidence="3 4" key="1">
    <citation type="journal article" date="2018" name="BMC Genomics">
        <title>Genomic comparison of Trypanosoma conorhini and Trypanosoma rangeli to Trypanosoma cruzi strains of high and low virulence.</title>
        <authorList>
            <person name="Bradwell K.R."/>
            <person name="Koparde V.N."/>
            <person name="Matveyev A.V."/>
            <person name="Serrano M.G."/>
            <person name="Alves J.M."/>
            <person name="Parikh H."/>
            <person name="Huang B."/>
            <person name="Lee V."/>
            <person name="Espinosa-Alvarez O."/>
            <person name="Ortiz P.A."/>
            <person name="Costa-Martins A.G."/>
            <person name="Teixeira M.M."/>
            <person name="Buck G.A."/>
        </authorList>
    </citation>
    <scope>NUCLEOTIDE SEQUENCE [LARGE SCALE GENOMIC DNA]</scope>
    <source>
        <strain evidence="3 4">025E</strain>
    </source>
</reference>
<feature type="region of interest" description="Disordered" evidence="1">
    <location>
        <begin position="263"/>
        <end position="286"/>
    </location>
</feature>
<feature type="compositionally biased region" description="Basic residues" evidence="1">
    <location>
        <begin position="263"/>
        <end position="276"/>
    </location>
</feature>
<comment type="caution">
    <text evidence="3">The sequence shown here is derived from an EMBL/GenBank/DDBJ whole genome shotgun (WGS) entry which is preliminary data.</text>
</comment>
<evidence type="ECO:0000313" key="3">
    <source>
        <dbReference type="EMBL" id="RNF26919.1"/>
    </source>
</evidence>
<evidence type="ECO:0000256" key="1">
    <source>
        <dbReference type="SAM" id="MobiDB-lite"/>
    </source>
</evidence>
<organism evidence="3 4">
    <name type="scientific">Trypanosoma conorhini</name>
    <dbReference type="NCBI Taxonomy" id="83891"/>
    <lineage>
        <taxon>Eukaryota</taxon>
        <taxon>Discoba</taxon>
        <taxon>Euglenozoa</taxon>
        <taxon>Kinetoplastea</taxon>
        <taxon>Metakinetoplastina</taxon>
        <taxon>Trypanosomatida</taxon>
        <taxon>Trypanosomatidae</taxon>
        <taxon>Trypanosoma</taxon>
    </lineage>
</organism>
<dbReference type="AlphaFoldDB" id="A0A422QAD6"/>
<keyword evidence="4" id="KW-1185">Reference proteome</keyword>
<name>A0A422QAD6_9TRYP</name>
<dbReference type="GeneID" id="40314493"/>
<protein>
    <submittedName>
        <fullName evidence="3">Uncharacterized protein</fullName>
    </submittedName>
</protein>
<dbReference type="RefSeq" id="XP_029232125.1">
    <property type="nucleotide sequence ID" value="XM_029367821.1"/>
</dbReference>
<proteinExistence type="predicted"/>
<evidence type="ECO:0000313" key="4">
    <source>
        <dbReference type="Proteomes" id="UP000284403"/>
    </source>
</evidence>
<keyword evidence="2" id="KW-1133">Transmembrane helix</keyword>
<dbReference type="Proteomes" id="UP000284403">
    <property type="component" value="Unassembled WGS sequence"/>
</dbReference>
<dbReference type="OrthoDB" id="271900at2759"/>
<sequence>MIEYAVAQPANDAIEVARTLAVKGERVEAVYAAHERLEEDLANLPVRISEASKPTSSCLDPWEGVSATLGSLCHEVELCLQLFSMGVKTQRYKALRTVTSLYDQQKSSADRLRGFFLIIHASFTADAIVAPMPAVILRKFAQAIRPFDASQAAEWLSTGVDSMLDAGRFSQVDASSPSSAKLAFISVFAGSRAATVQVKAKGAVTSLMVSMLTLLVKCRAEAGEATMEVHARESGLREFLDDDVLRSLMQFESVCATTMQKKKQRIQARRDRRSTAKHATPATKAERVDTKDMLATAASYATAHLQRLRRDLEQGWDPAWRQRPARTAMVVAGVIVLLLLARFLAFLVVRGLRSLKRVSHGAKKALTL</sequence>
<accession>A0A422QAD6</accession>
<feature type="transmembrane region" description="Helical" evidence="2">
    <location>
        <begin position="328"/>
        <end position="349"/>
    </location>
</feature>
<keyword evidence="2" id="KW-0472">Membrane</keyword>
<keyword evidence="2" id="KW-0812">Transmembrane</keyword>
<dbReference type="EMBL" id="MKKU01000023">
    <property type="protein sequence ID" value="RNF26919.1"/>
    <property type="molecule type" value="Genomic_DNA"/>
</dbReference>